<evidence type="ECO:0000256" key="1">
    <source>
        <dbReference type="ARBA" id="ARBA00013263"/>
    </source>
</evidence>
<keyword evidence="3 6" id="KW-0547">Nucleotide-binding</keyword>
<dbReference type="InterPro" id="IPR050856">
    <property type="entry name" value="Biotin_carboxylase_complex"/>
</dbReference>
<evidence type="ECO:0000256" key="6">
    <source>
        <dbReference type="PROSITE-ProRule" id="PRU00409"/>
    </source>
</evidence>
<dbReference type="EMBL" id="FMYM01000006">
    <property type="protein sequence ID" value="SDC23230.1"/>
    <property type="molecule type" value="Genomic_DNA"/>
</dbReference>
<dbReference type="PANTHER" id="PTHR18866">
    <property type="entry name" value="CARBOXYLASE:PYRUVATE/ACETYL-COA/PROPIONYL-COA CARBOXYLASE"/>
    <property type="match status" value="1"/>
</dbReference>
<dbReference type="PROSITE" id="PS00866">
    <property type="entry name" value="CPSASE_1"/>
    <property type="match status" value="1"/>
</dbReference>
<dbReference type="GO" id="GO:0046872">
    <property type="term" value="F:metal ion binding"/>
    <property type="evidence" value="ECO:0007669"/>
    <property type="project" value="InterPro"/>
</dbReference>
<evidence type="ECO:0000313" key="10">
    <source>
        <dbReference type="Proteomes" id="UP000242662"/>
    </source>
</evidence>
<evidence type="ECO:0000256" key="4">
    <source>
        <dbReference type="ARBA" id="ARBA00022840"/>
    </source>
</evidence>
<dbReference type="PROSITE" id="PS50979">
    <property type="entry name" value="BC"/>
    <property type="match status" value="1"/>
</dbReference>
<dbReference type="AlphaFoldDB" id="A0A1G6JWX2"/>
<evidence type="ECO:0000259" key="7">
    <source>
        <dbReference type="PROSITE" id="PS50975"/>
    </source>
</evidence>
<proteinExistence type="predicted"/>
<dbReference type="STRING" id="1464122.SAMN05421737_106119"/>
<dbReference type="OrthoDB" id="9807469at2"/>
<evidence type="ECO:0000256" key="3">
    <source>
        <dbReference type="ARBA" id="ARBA00022741"/>
    </source>
</evidence>
<dbReference type="PANTHER" id="PTHR18866:SF33">
    <property type="entry name" value="METHYLCROTONOYL-COA CARBOXYLASE SUBUNIT ALPHA, MITOCHONDRIAL-RELATED"/>
    <property type="match status" value="1"/>
</dbReference>
<dbReference type="NCBIfam" id="NF006367">
    <property type="entry name" value="PRK08591.1"/>
    <property type="match status" value="1"/>
</dbReference>
<name>A0A1G6JWX2_9BACI</name>
<organism evidence="9 10">
    <name type="scientific">Shouchella lonarensis</name>
    <dbReference type="NCBI Taxonomy" id="1464122"/>
    <lineage>
        <taxon>Bacteria</taxon>
        <taxon>Bacillati</taxon>
        <taxon>Bacillota</taxon>
        <taxon>Bacilli</taxon>
        <taxon>Bacillales</taxon>
        <taxon>Bacillaceae</taxon>
        <taxon>Shouchella</taxon>
    </lineage>
</organism>
<dbReference type="EC" id="6.3.4.14" evidence="1"/>
<dbReference type="InterPro" id="IPR011761">
    <property type="entry name" value="ATP-grasp"/>
</dbReference>
<dbReference type="SUPFAM" id="SSF56059">
    <property type="entry name" value="Glutathione synthetase ATP-binding domain-like"/>
    <property type="match status" value="1"/>
</dbReference>
<dbReference type="Pfam" id="PF02785">
    <property type="entry name" value="Biotin_carb_C"/>
    <property type="match status" value="1"/>
</dbReference>
<reference evidence="10" key="1">
    <citation type="submission" date="2016-09" db="EMBL/GenBank/DDBJ databases">
        <authorList>
            <person name="Varghese N."/>
            <person name="Submissions S."/>
        </authorList>
    </citation>
    <scope>NUCLEOTIDE SEQUENCE [LARGE SCALE GENOMIC DNA]</scope>
    <source>
        <strain evidence="10">25nlg</strain>
    </source>
</reference>
<dbReference type="InterPro" id="IPR005479">
    <property type="entry name" value="CPAse_ATP-bd"/>
</dbReference>
<keyword evidence="5" id="KW-0092">Biotin</keyword>
<dbReference type="Pfam" id="PF00289">
    <property type="entry name" value="Biotin_carb_N"/>
    <property type="match status" value="1"/>
</dbReference>
<dbReference type="InterPro" id="IPR011764">
    <property type="entry name" value="Biotin_carboxylation_dom"/>
</dbReference>
<evidence type="ECO:0000256" key="2">
    <source>
        <dbReference type="ARBA" id="ARBA00022598"/>
    </source>
</evidence>
<dbReference type="GO" id="GO:0005524">
    <property type="term" value="F:ATP binding"/>
    <property type="evidence" value="ECO:0007669"/>
    <property type="project" value="UniProtKB-UniRule"/>
</dbReference>
<dbReference type="PROSITE" id="PS50975">
    <property type="entry name" value="ATP_GRASP"/>
    <property type="match status" value="1"/>
</dbReference>
<dbReference type="Pfam" id="PF02786">
    <property type="entry name" value="CPSase_L_D2"/>
    <property type="match status" value="1"/>
</dbReference>
<evidence type="ECO:0000259" key="8">
    <source>
        <dbReference type="PROSITE" id="PS50979"/>
    </source>
</evidence>
<dbReference type="GO" id="GO:0004075">
    <property type="term" value="F:biotin carboxylase activity"/>
    <property type="evidence" value="ECO:0007669"/>
    <property type="project" value="UniProtKB-EC"/>
</dbReference>
<keyword evidence="4 6" id="KW-0067">ATP-binding</keyword>
<dbReference type="InterPro" id="IPR005482">
    <property type="entry name" value="Biotin_COase_C"/>
</dbReference>
<keyword evidence="10" id="KW-1185">Reference proteome</keyword>
<dbReference type="SMART" id="SM00878">
    <property type="entry name" value="Biotin_carb_C"/>
    <property type="match status" value="1"/>
</dbReference>
<dbReference type="Gene3D" id="3.30.470.20">
    <property type="entry name" value="ATP-grasp fold, B domain"/>
    <property type="match status" value="1"/>
</dbReference>
<keyword evidence="2" id="KW-0436">Ligase</keyword>
<evidence type="ECO:0000313" key="9">
    <source>
        <dbReference type="EMBL" id="SDC23230.1"/>
    </source>
</evidence>
<dbReference type="InterPro" id="IPR005481">
    <property type="entry name" value="BC-like_N"/>
</dbReference>
<gene>
    <name evidence="9" type="ORF">SAMN05421737_106119</name>
</gene>
<feature type="domain" description="Biotin carboxylation" evidence="8">
    <location>
        <begin position="1"/>
        <end position="444"/>
    </location>
</feature>
<dbReference type="InterPro" id="IPR011054">
    <property type="entry name" value="Rudment_hybrid_motif"/>
</dbReference>
<dbReference type="Proteomes" id="UP000242662">
    <property type="component" value="Unassembled WGS sequence"/>
</dbReference>
<dbReference type="SUPFAM" id="SSF52440">
    <property type="entry name" value="PreATP-grasp domain"/>
    <property type="match status" value="1"/>
</dbReference>
<dbReference type="SUPFAM" id="SSF51246">
    <property type="entry name" value="Rudiment single hybrid motif"/>
    <property type="match status" value="1"/>
</dbReference>
<dbReference type="PROSITE" id="PS00867">
    <property type="entry name" value="CPSASE_2"/>
    <property type="match status" value="1"/>
</dbReference>
<protein>
    <recommendedName>
        <fullName evidence="1">biotin carboxylase</fullName>
        <ecNumber evidence="1">6.3.4.14</ecNumber>
    </recommendedName>
</protein>
<feature type="domain" description="ATP-grasp" evidence="7">
    <location>
        <begin position="120"/>
        <end position="316"/>
    </location>
</feature>
<dbReference type="FunFam" id="3.40.50.20:FF:000010">
    <property type="entry name" value="Propionyl-CoA carboxylase subunit alpha"/>
    <property type="match status" value="1"/>
</dbReference>
<sequence length="457" mass="49994">MIKKILIANRGEVACRIIRTCKKMAIKTVAVYSEADKDALHTKLADEAYHIGGARVHESYLNQTRIIEVAKESGADAVHPGYGLLSEQADFATFCTVEGLIFIGPNATTIAAMGDKLQARETMVKAGVPVIPGSSAVTTKEEAVQVAQEMGYPVMLKAASGGGGIGIELCEDEEACALAYERTLKKAQMFFGDGAIFIEKYIVRPRHIEMQIVADQPGNVVILGERDCSIQRRHQKVVEEAPSPFLTNETREKMIAMAKQAATFIGYENVGTLECLVAENGDFYFLEMNTRLQVEHPVTEEIFGIDLVEWQIRIAAGEVLPWAQKDLQPEGHALEVRIYAEDPVKFFPSPGTIATFKQPEAPDIRHECPVGAGSVITPFYDPMIAKMIVKKATRTEACEAMAEALAAYDITGIKTNIPLLKEIVAHPIFCAGEATTSFLNTHAKDFVLEKKTSPSES</sequence>
<evidence type="ECO:0000256" key="5">
    <source>
        <dbReference type="ARBA" id="ARBA00023267"/>
    </source>
</evidence>
<accession>A0A1G6JWX2</accession>
<dbReference type="InterPro" id="IPR016185">
    <property type="entry name" value="PreATP-grasp_dom_sf"/>
</dbReference>
<dbReference type="RefSeq" id="WP_090775736.1">
    <property type="nucleotide sequence ID" value="NZ_FMYM01000006.1"/>
</dbReference>